<protein>
    <submittedName>
        <fullName evidence="2">Uncharacterized protein</fullName>
    </submittedName>
</protein>
<feature type="compositionally biased region" description="Polar residues" evidence="1">
    <location>
        <begin position="217"/>
        <end position="227"/>
    </location>
</feature>
<dbReference type="EMBL" id="JANBQB010001626">
    <property type="protein sequence ID" value="KAJ1970780.1"/>
    <property type="molecule type" value="Genomic_DNA"/>
</dbReference>
<proteinExistence type="predicted"/>
<feature type="compositionally biased region" description="Polar residues" evidence="1">
    <location>
        <begin position="38"/>
        <end position="50"/>
    </location>
</feature>
<comment type="caution">
    <text evidence="2">The sequence shown here is derived from an EMBL/GenBank/DDBJ whole genome shotgun (WGS) entry which is preliminary data.</text>
</comment>
<feature type="compositionally biased region" description="Basic and acidic residues" evidence="1">
    <location>
        <begin position="122"/>
        <end position="136"/>
    </location>
</feature>
<accession>A0A9W8B197</accession>
<keyword evidence="3" id="KW-1185">Reference proteome</keyword>
<evidence type="ECO:0000313" key="2">
    <source>
        <dbReference type="EMBL" id="KAJ1970780.1"/>
    </source>
</evidence>
<evidence type="ECO:0000256" key="1">
    <source>
        <dbReference type="SAM" id="MobiDB-lite"/>
    </source>
</evidence>
<gene>
    <name evidence="2" type="ORF">H4R34_005955</name>
</gene>
<name>A0A9W8B197_9FUNG</name>
<organism evidence="2 3">
    <name type="scientific">Dimargaris verticillata</name>
    <dbReference type="NCBI Taxonomy" id="2761393"/>
    <lineage>
        <taxon>Eukaryota</taxon>
        <taxon>Fungi</taxon>
        <taxon>Fungi incertae sedis</taxon>
        <taxon>Zoopagomycota</taxon>
        <taxon>Kickxellomycotina</taxon>
        <taxon>Dimargaritomycetes</taxon>
        <taxon>Dimargaritales</taxon>
        <taxon>Dimargaritaceae</taxon>
        <taxon>Dimargaris</taxon>
    </lineage>
</organism>
<dbReference type="Proteomes" id="UP001151582">
    <property type="component" value="Unassembled WGS sequence"/>
</dbReference>
<reference evidence="2" key="1">
    <citation type="submission" date="2022-07" db="EMBL/GenBank/DDBJ databases">
        <title>Phylogenomic reconstructions and comparative analyses of Kickxellomycotina fungi.</title>
        <authorList>
            <person name="Reynolds N.K."/>
            <person name="Stajich J.E."/>
            <person name="Barry K."/>
            <person name="Grigoriev I.V."/>
            <person name="Crous P."/>
            <person name="Smith M.E."/>
        </authorList>
    </citation>
    <scope>NUCLEOTIDE SEQUENCE</scope>
    <source>
        <strain evidence="2">RSA 567</strain>
    </source>
</reference>
<feature type="non-terminal residue" evidence="2">
    <location>
        <position position="227"/>
    </location>
</feature>
<evidence type="ECO:0000313" key="3">
    <source>
        <dbReference type="Proteomes" id="UP001151582"/>
    </source>
</evidence>
<sequence>MNDYTTQRRKRLERLEALKRRNGLAPLPSDRPALRGRQSPSPTKPPSQLRSPILKRPKQRTEKPAGTGPDSASRHPTSLIHPSKPTQQQEGPLPRLPSGKGATGPRPFSWHARPNAAQTHTPADHPSNEETADKPTESLLSRASSYRRPTPAPSSASNIIARCPGQSPLLDTRPQPSDNQENDSPPSSYTQRSTLPPHNRPPRTSVATVTEPEPSLAFQTSEHYPTE</sequence>
<feature type="region of interest" description="Disordered" evidence="1">
    <location>
        <begin position="1"/>
        <end position="227"/>
    </location>
</feature>
<feature type="compositionally biased region" description="Polar residues" evidence="1">
    <location>
        <begin position="174"/>
        <end position="196"/>
    </location>
</feature>
<dbReference type="AlphaFoldDB" id="A0A9W8B197"/>